<dbReference type="HOGENOM" id="CLU_008645_1_2_1"/>
<feature type="non-terminal residue" evidence="3">
    <location>
        <position position="1"/>
    </location>
</feature>
<proteinExistence type="predicted"/>
<reference evidence="4" key="3">
    <citation type="submission" date="2016-03" db="UniProtKB">
        <authorList>
            <consortium name="EnsemblProtists"/>
        </authorList>
    </citation>
    <scope>IDENTIFICATION</scope>
</reference>
<gene>
    <name evidence="3" type="ORF">GUITHDRAFT_59145</name>
</gene>
<dbReference type="Pfam" id="PF01436">
    <property type="entry name" value="NHL"/>
    <property type="match status" value="1"/>
</dbReference>
<dbReference type="PANTHER" id="PTHR46388">
    <property type="entry name" value="NHL REPEAT-CONTAINING PROTEIN 2"/>
    <property type="match status" value="1"/>
</dbReference>
<evidence type="ECO:0008006" key="6">
    <source>
        <dbReference type="Google" id="ProtNLM"/>
    </source>
</evidence>
<evidence type="ECO:0000313" key="5">
    <source>
        <dbReference type="Proteomes" id="UP000011087"/>
    </source>
</evidence>
<organism evidence="3">
    <name type="scientific">Guillardia theta (strain CCMP2712)</name>
    <name type="common">Cryptophyte</name>
    <dbReference type="NCBI Taxonomy" id="905079"/>
    <lineage>
        <taxon>Eukaryota</taxon>
        <taxon>Cryptophyceae</taxon>
        <taxon>Pyrenomonadales</taxon>
        <taxon>Geminigeraceae</taxon>
        <taxon>Guillardia</taxon>
    </lineage>
</organism>
<dbReference type="EnsemblProtists" id="EKX54988">
    <property type="protein sequence ID" value="EKX54988"/>
    <property type="gene ID" value="GUITHDRAFT_59145"/>
</dbReference>
<sequence>FVTDRLDHRVRKVSKSNNFVSYFAGSGIQGFRDGAAGDARFSEPLGIIHFRNKLYVADSNNHAIRSIDPISGEVATVAGNQQRGNLDGAASQSQLDTPTSLLNRPEGVVFDSHGHLYVADTGNHVIKMLDFSSGKVLRTIGTEVSSTSNRGSRFGVFNGPSGLSLRGDGGLYGNIFIADRGSHCIYMLEAKSSKLLLIAGNGHAGRRDGERAQFYQPYDLALSAEGKVLAV</sequence>
<dbReference type="PANTHER" id="PTHR46388:SF2">
    <property type="entry name" value="NHL REPEAT-CONTAINING PROTEIN 2"/>
    <property type="match status" value="1"/>
</dbReference>
<keyword evidence="1" id="KW-0677">Repeat</keyword>
<dbReference type="Gene3D" id="2.120.10.30">
    <property type="entry name" value="TolB, C-terminal domain"/>
    <property type="match status" value="3"/>
</dbReference>
<dbReference type="OrthoDB" id="273823at2759"/>
<reference evidence="5" key="2">
    <citation type="submission" date="2012-11" db="EMBL/GenBank/DDBJ databases">
        <authorList>
            <person name="Kuo A."/>
            <person name="Curtis B.A."/>
            <person name="Tanifuji G."/>
            <person name="Burki F."/>
            <person name="Gruber A."/>
            <person name="Irimia M."/>
            <person name="Maruyama S."/>
            <person name="Arias M.C."/>
            <person name="Ball S.G."/>
            <person name="Gile G.H."/>
            <person name="Hirakawa Y."/>
            <person name="Hopkins J.F."/>
            <person name="Rensing S.A."/>
            <person name="Schmutz J."/>
            <person name="Symeonidi A."/>
            <person name="Elias M."/>
            <person name="Eveleigh R.J."/>
            <person name="Herman E.K."/>
            <person name="Klute M.J."/>
            <person name="Nakayama T."/>
            <person name="Obornik M."/>
            <person name="Reyes-Prieto A."/>
            <person name="Armbrust E.V."/>
            <person name="Aves S.J."/>
            <person name="Beiko R.G."/>
            <person name="Coutinho P."/>
            <person name="Dacks J.B."/>
            <person name="Durnford D.G."/>
            <person name="Fast N.M."/>
            <person name="Green B.R."/>
            <person name="Grisdale C."/>
            <person name="Hempe F."/>
            <person name="Henrissat B."/>
            <person name="Hoppner M.P."/>
            <person name="Ishida K.-I."/>
            <person name="Kim E."/>
            <person name="Koreny L."/>
            <person name="Kroth P.G."/>
            <person name="Liu Y."/>
            <person name="Malik S.-B."/>
            <person name="Maier U.G."/>
            <person name="McRose D."/>
            <person name="Mock T."/>
            <person name="Neilson J.A."/>
            <person name="Onodera N.T."/>
            <person name="Poole A.M."/>
            <person name="Pritham E.J."/>
            <person name="Richards T.A."/>
            <person name="Rocap G."/>
            <person name="Roy S.W."/>
            <person name="Sarai C."/>
            <person name="Schaack S."/>
            <person name="Shirato S."/>
            <person name="Slamovits C.H."/>
            <person name="Spencer D.F."/>
            <person name="Suzuki S."/>
            <person name="Worden A.Z."/>
            <person name="Zauner S."/>
            <person name="Barry K."/>
            <person name="Bell C."/>
            <person name="Bharti A.K."/>
            <person name="Crow J.A."/>
            <person name="Grimwood J."/>
            <person name="Kramer R."/>
            <person name="Lindquist E."/>
            <person name="Lucas S."/>
            <person name="Salamov A."/>
            <person name="McFadden G.I."/>
            <person name="Lane C.E."/>
            <person name="Keeling P.J."/>
            <person name="Gray M.W."/>
            <person name="Grigoriev I.V."/>
            <person name="Archibald J.M."/>
        </authorList>
    </citation>
    <scope>NUCLEOTIDE SEQUENCE</scope>
    <source>
        <strain evidence="5">CCMP2712</strain>
    </source>
</reference>
<name>L1K3P9_GUITC</name>
<dbReference type="PROSITE" id="PS51125">
    <property type="entry name" value="NHL"/>
    <property type="match status" value="1"/>
</dbReference>
<evidence type="ECO:0000313" key="3">
    <source>
        <dbReference type="EMBL" id="EKX54988.1"/>
    </source>
</evidence>
<keyword evidence="5" id="KW-1185">Reference proteome</keyword>
<dbReference type="Proteomes" id="UP000011087">
    <property type="component" value="Unassembled WGS sequence"/>
</dbReference>
<dbReference type="PaxDb" id="55529-EKX54988"/>
<dbReference type="STRING" id="905079.L1K3P9"/>
<dbReference type="InterPro" id="IPR001258">
    <property type="entry name" value="NHL_repeat"/>
</dbReference>
<feature type="repeat" description="NHL" evidence="2">
    <location>
        <begin position="102"/>
        <end position="132"/>
    </location>
</feature>
<evidence type="ECO:0000256" key="1">
    <source>
        <dbReference type="ARBA" id="ARBA00022737"/>
    </source>
</evidence>
<dbReference type="KEGG" id="gtt:GUITHDRAFT_59145"/>
<dbReference type="RefSeq" id="XP_005841968.1">
    <property type="nucleotide sequence ID" value="XM_005841911.1"/>
</dbReference>
<dbReference type="SUPFAM" id="SSF101898">
    <property type="entry name" value="NHL repeat"/>
    <property type="match status" value="1"/>
</dbReference>
<dbReference type="EMBL" id="JH992966">
    <property type="protein sequence ID" value="EKX54988.1"/>
    <property type="molecule type" value="Genomic_DNA"/>
</dbReference>
<accession>L1K3P9</accession>
<dbReference type="InterPro" id="IPR011042">
    <property type="entry name" value="6-blade_b-propeller_TolB-like"/>
</dbReference>
<dbReference type="eggNOG" id="KOG2177">
    <property type="taxonomic scope" value="Eukaryota"/>
</dbReference>
<dbReference type="GeneID" id="17311589"/>
<evidence type="ECO:0000313" key="4">
    <source>
        <dbReference type="EnsemblProtists" id="EKX54988"/>
    </source>
</evidence>
<reference evidence="3 5" key="1">
    <citation type="journal article" date="2012" name="Nature">
        <title>Algal genomes reveal evolutionary mosaicism and the fate of nucleomorphs.</title>
        <authorList>
            <consortium name="DOE Joint Genome Institute"/>
            <person name="Curtis B.A."/>
            <person name="Tanifuji G."/>
            <person name="Burki F."/>
            <person name="Gruber A."/>
            <person name="Irimia M."/>
            <person name="Maruyama S."/>
            <person name="Arias M.C."/>
            <person name="Ball S.G."/>
            <person name="Gile G.H."/>
            <person name="Hirakawa Y."/>
            <person name="Hopkins J.F."/>
            <person name="Kuo A."/>
            <person name="Rensing S.A."/>
            <person name="Schmutz J."/>
            <person name="Symeonidi A."/>
            <person name="Elias M."/>
            <person name="Eveleigh R.J."/>
            <person name="Herman E.K."/>
            <person name="Klute M.J."/>
            <person name="Nakayama T."/>
            <person name="Obornik M."/>
            <person name="Reyes-Prieto A."/>
            <person name="Armbrust E.V."/>
            <person name="Aves S.J."/>
            <person name="Beiko R.G."/>
            <person name="Coutinho P."/>
            <person name="Dacks J.B."/>
            <person name="Durnford D.G."/>
            <person name="Fast N.M."/>
            <person name="Green B.R."/>
            <person name="Grisdale C.J."/>
            <person name="Hempel F."/>
            <person name="Henrissat B."/>
            <person name="Hoppner M.P."/>
            <person name="Ishida K."/>
            <person name="Kim E."/>
            <person name="Koreny L."/>
            <person name="Kroth P.G."/>
            <person name="Liu Y."/>
            <person name="Malik S.B."/>
            <person name="Maier U.G."/>
            <person name="McRose D."/>
            <person name="Mock T."/>
            <person name="Neilson J.A."/>
            <person name="Onodera N.T."/>
            <person name="Poole A.M."/>
            <person name="Pritham E.J."/>
            <person name="Richards T.A."/>
            <person name="Rocap G."/>
            <person name="Roy S.W."/>
            <person name="Sarai C."/>
            <person name="Schaack S."/>
            <person name="Shirato S."/>
            <person name="Slamovits C.H."/>
            <person name="Spencer D.F."/>
            <person name="Suzuki S."/>
            <person name="Worden A.Z."/>
            <person name="Zauner S."/>
            <person name="Barry K."/>
            <person name="Bell C."/>
            <person name="Bharti A.K."/>
            <person name="Crow J.A."/>
            <person name="Grimwood J."/>
            <person name="Kramer R."/>
            <person name="Lindquist E."/>
            <person name="Lucas S."/>
            <person name="Salamov A."/>
            <person name="McFadden G.I."/>
            <person name="Lane C.E."/>
            <person name="Keeling P.J."/>
            <person name="Gray M.W."/>
            <person name="Grigoriev I.V."/>
            <person name="Archibald J.M."/>
        </authorList>
    </citation>
    <scope>NUCLEOTIDE SEQUENCE</scope>
    <source>
        <strain evidence="3 5">CCMP2712</strain>
    </source>
</reference>
<evidence type="ECO:0000256" key="2">
    <source>
        <dbReference type="PROSITE-ProRule" id="PRU00504"/>
    </source>
</evidence>
<feature type="non-terminal residue" evidence="3">
    <location>
        <position position="231"/>
    </location>
</feature>
<dbReference type="AlphaFoldDB" id="L1K3P9"/>
<protein>
    <recommendedName>
        <fullName evidence="6">SMP-30/Gluconolactonase/LRE-like region domain-containing protein</fullName>
    </recommendedName>
</protein>